<comment type="caution">
    <text evidence="2">The sequence shown here is derived from an EMBL/GenBank/DDBJ whole genome shotgun (WGS) entry which is preliminary data.</text>
</comment>
<evidence type="ECO:0000313" key="2">
    <source>
        <dbReference type="EMBL" id="KAF7363238.1"/>
    </source>
</evidence>
<keyword evidence="1" id="KW-0732">Signal</keyword>
<feature type="signal peptide" evidence="1">
    <location>
        <begin position="1"/>
        <end position="23"/>
    </location>
</feature>
<name>A0A8H7D8Y3_9AGAR</name>
<gene>
    <name evidence="2" type="ORF">MVEN_00676700</name>
</gene>
<dbReference type="EMBL" id="JACAZI010000004">
    <property type="protein sequence ID" value="KAF7363238.1"/>
    <property type="molecule type" value="Genomic_DNA"/>
</dbReference>
<protein>
    <submittedName>
        <fullName evidence="2">Uncharacterized protein</fullName>
    </submittedName>
</protein>
<feature type="chain" id="PRO_5034305136" evidence="1">
    <location>
        <begin position="24"/>
        <end position="358"/>
    </location>
</feature>
<reference evidence="2" key="1">
    <citation type="submission" date="2020-05" db="EMBL/GenBank/DDBJ databases">
        <title>Mycena genomes resolve the evolution of fungal bioluminescence.</title>
        <authorList>
            <person name="Tsai I.J."/>
        </authorList>
    </citation>
    <scope>NUCLEOTIDE SEQUENCE</scope>
    <source>
        <strain evidence="2">CCC161011</strain>
    </source>
</reference>
<organism evidence="2 3">
    <name type="scientific">Mycena venus</name>
    <dbReference type="NCBI Taxonomy" id="2733690"/>
    <lineage>
        <taxon>Eukaryota</taxon>
        <taxon>Fungi</taxon>
        <taxon>Dikarya</taxon>
        <taxon>Basidiomycota</taxon>
        <taxon>Agaricomycotina</taxon>
        <taxon>Agaricomycetes</taxon>
        <taxon>Agaricomycetidae</taxon>
        <taxon>Agaricales</taxon>
        <taxon>Marasmiineae</taxon>
        <taxon>Mycenaceae</taxon>
        <taxon>Mycena</taxon>
    </lineage>
</organism>
<keyword evidence="3" id="KW-1185">Reference proteome</keyword>
<evidence type="ECO:0000313" key="3">
    <source>
        <dbReference type="Proteomes" id="UP000620124"/>
    </source>
</evidence>
<dbReference type="Proteomes" id="UP000620124">
    <property type="component" value="Unassembled WGS sequence"/>
</dbReference>
<dbReference type="Gene3D" id="2.60.120.260">
    <property type="entry name" value="Galactose-binding domain-like"/>
    <property type="match status" value="1"/>
</dbReference>
<accession>A0A8H7D8Y3</accession>
<evidence type="ECO:0000256" key="1">
    <source>
        <dbReference type="SAM" id="SignalP"/>
    </source>
</evidence>
<dbReference type="OrthoDB" id="5358959at2759"/>
<proteinExistence type="predicted"/>
<sequence length="358" mass="37754">MLFPLRFLLVAGLFLFLETSCYPTNSPSAKRLSPLKPRKLSSLAGQTVISGLLVSRQCCGTSDCCDEGSFCCGDIGCCDTDETCCEGGSCCPGSHFCAVADNGNEGCCPVGQDCSGSPEECDTSGYVPCSNEDFCCPPGQTCSRDSNDSPTCITGGGQPQTLTPTTGPLTQYNQPTATRSTQHNQPTGTNGFQNVTIDLSSENEITWSGDWASVGSSCSSSGKGRSHSGNDSSSPSGIMSYSFTGPCVYLSLSGSNVQYSVSIDGEEQNFVFPTTHAQSKSNCTLWSRTDLASGRHNLEIKVYDVSDLRRRGPVDWLFDISQLTITIIASGLLGAGSSNVASWPLVLFSALVCISPYV</sequence>
<dbReference type="AlphaFoldDB" id="A0A8H7D8Y3"/>